<dbReference type="OrthoDB" id="9896489at2"/>
<dbReference type="RefSeq" id="WP_048929326.1">
    <property type="nucleotide sequence ID" value="NZ_KQ235876.1"/>
</dbReference>
<organism evidence="1 2">
    <name type="scientific">[Clostridium] citroniae WAL-19142</name>
    <dbReference type="NCBI Taxonomy" id="742734"/>
    <lineage>
        <taxon>Bacteria</taxon>
        <taxon>Bacillati</taxon>
        <taxon>Bacillota</taxon>
        <taxon>Clostridia</taxon>
        <taxon>Lachnospirales</taxon>
        <taxon>Lachnospiraceae</taxon>
        <taxon>Enterocloster</taxon>
    </lineage>
</organism>
<evidence type="ECO:0008006" key="3">
    <source>
        <dbReference type="Google" id="ProtNLM"/>
    </source>
</evidence>
<protein>
    <recommendedName>
        <fullName evidence="3">Helix-turn-helix domain-containing protein</fullName>
    </recommendedName>
</protein>
<gene>
    <name evidence="1" type="ORF">HMPREF9470_00941</name>
</gene>
<comment type="caution">
    <text evidence="1">The sequence shown here is derived from an EMBL/GenBank/DDBJ whole genome shotgun (WGS) entry which is preliminary data.</text>
</comment>
<evidence type="ECO:0000313" key="1">
    <source>
        <dbReference type="EMBL" id="KMW23725.1"/>
    </source>
</evidence>
<dbReference type="Proteomes" id="UP000037392">
    <property type="component" value="Unassembled WGS sequence"/>
</dbReference>
<evidence type="ECO:0000313" key="2">
    <source>
        <dbReference type="Proteomes" id="UP000037392"/>
    </source>
</evidence>
<dbReference type="AlphaFoldDB" id="A0A0J9F649"/>
<dbReference type="PATRIC" id="fig|742734.4.peg.996"/>
<name>A0A0J9F649_9FIRM</name>
<proteinExistence type="predicted"/>
<reference evidence="1 2" key="1">
    <citation type="submission" date="2011-04" db="EMBL/GenBank/DDBJ databases">
        <title>The Genome Sequence of Clostridium citroniae WAL-19142.</title>
        <authorList>
            <consortium name="The Broad Institute Genome Sequencing Platform"/>
            <person name="Earl A."/>
            <person name="Ward D."/>
            <person name="Feldgarden M."/>
            <person name="Gevers D."/>
            <person name="Warren Y.A."/>
            <person name="Tyrrell K.L."/>
            <person name="Citron D.M."/>
            <person name="Goldstein E.J."/>
            <person name="Daigneault M."/>
            <person name="Allen-Vercoe E."/>
            <person name="Young S.K."/>
            <person name="Zeng Q."/>
            <person name="Gargeya S."/>
            <person name="Fitzgerald M."/>
            <person name="Haas B."/>
            <person name="Abouelleil A."/>
            <person name="Alvarado L."/>
            <person name="Arachchi H.M."/>
            <person name="Berlin A."/>
            <person name="Brown A."/>
            <person name="Chapman S.B."/>
            <person name="Chen Z."/>
            <person name="Dunbar C."/>
            <person name="Freedman E."/>
            <person name="Gearin G."/>
            <person name="Gellesch M."/>
            <person name="Goldberg J."/>
            <person name="Griggs A."/>
            <person name="Gujja S."/>
            <person name="Heilman E.R."/>
            <person name="Heiman D."/>
            <person name="Howarth C."/>
            <person name="Larson L."/>
            <person name="Lui A."/>
            <person name="MacDonald P.J."/>
            <person name="Mehta T."/>
            <person name="Montmayeur A."/>
            <person name="Murphy C."/>
            <person name="Neiman D."/>
            <person name="Pearson M."/>
            <person name="Priest M."/>
            <person name="Roberts A."/>
            <person name="Saif S."/>
            <person name="Shea T."/>
            <person name="Shenoy N."/>
            <person name="Sisk P."/>
            <person name="Stolte C."/>
            <person name="Sykes S."/>
            <person name="White J."/>
            <person name="Yandava C."/>
            <person name="Wortman J."/>
            <person name="Nusbaum C."/>
            <person name="Birren B."/>
        </authorList>
    </citation>
    <scope>NUCLEOTIDE SEQUENCE [LARGE SCALE GENOMIC DNA]</scope>
    <source>
        <strain evidence="1 2">WAL-19142</strain>
    </source>
</reference>
<dbReference type="EMBL" id="ADLK01000005">
    <property type="protein sequence ID" value="KMW23725.1"/>
    <property type="molecule type" value="Genomic_DNA"/>
</dbReference>
<sequence>MVTIRVPNYCTITEVCKKFGFTYYTVSYWLDHNLVKWIPAGSKKLINMEDLDLFLNGEKGANANE</sequence>
<dbReference type="SUPFAM" id="SSF46955">
    <property type="entry name" value="Putative DNA-binding domain"/>
    <property type="match status" value="1"/>
</dbReference>
<dbReference type="InterPro" id="IPR009061">
    <property type="entry name" value="DNA-bd_dom_put_sf"/>
</dbReference>
<dbReference type="GeneID" id="93165717"/>
<accession>A0A0J9F649</accession>